<dbReference type="PANTHER" id="PTHR11552">
    <property type="entry name" value="GLUCOSE-METHANOL-CHOLINE GMC OXIDOREDUCTASE"/>
    <property type="match status" value="1"/>
</dbReference>
<keyword evidence="4 5" id="KW-0274">FAD</keyword>
<evidence type="ECO:0000256" key="1">
    <source>
        <dbReference type="ARBA" id="ARBA00001974"/>
    </source>
</evidence>
<evidence type="ECO:0000256" key="3">
    <source>
        <dbReference type="ARBA" id="ARBA00022630"/>
    </source>
</evidence>
<accession>L0NME5</accession>
<dbReference type="Pfam" id="PF05199">
    <property type="entry name" value="GMC_oxred_C"/>
    <property type="match status" value="1"/>
</dbReference>
<dbReference type="Pfam" id="PF00732">
    <property type="entry name" value="GMC_oxred_N"/>
    <property type="match status" value="1"/>
</dbReference>
<dbReference type="GO" id="GO:0016614">
    <property type="term" value="F:oxidoreductase activity, acting on CH-OH group of donors"/>
    <property type="evidence" value="ECO:0007669"/>
    <property type="project" value="InterPro"/>
</dbReference>
<feature type="domain" description="Glucose-methanol-choline oxidoreductase N-terminal" evidence="7">
    <location>
        <begin position="81"/>
        <end position="104"/>
    </location>
</feature>
<evidence type="ECO:0000256" key="5">
    <source>
        <dbReference type="PIRSR" id="PIRSR000137-2"/>
    </source>
</evidence>
<dbReference type="OrthoDB" id="9785276at2"/>
<evidence type="ECO:0000256" key="4">
    <source>
        <dbReference type="ARBA" id="ARBA00022827"/>
    </source>
</evidence>
<geneLocation type="plasmid" evidence="9 10">
    <name>NT26_p1</name>
</geneLocation>
<dbReference type="GO" id="GO:0050660">
    <property type="term" value="F:flavin adenine dinucleotide binding"/>
    <property type="evidence" value="ECO:0007669"/>
    <property type="project" value="InterPro"/>
</dbReference>
<comment type="cofactor">
    <cofactor evidence="1 5">
        <name>FAD</name>
        <dbReference type="ChEBI" id="CHEBI:57692"/>
    </cofactor>
</comment>
<name>L0NME5_9HYPH</name>
<dbReference type="RefSeq" id="WP_052642766.1">
    <property type="nucleotide sequence ID" value="NZ_FO082821.1"/>
</dbReference>
<feature type="binding site" evidence="5">
    <location>
        <position position="83"/>
    </location>
    <ligand>
        <name>FAD</name>
        <dbReference type="ChEBI" id="CHEBI:57692"/>
    </ligand>
</feature>
<dbReference type="KEGG" id="rht:NT26_p10241"/>
<dbReference type="Gene3D" id="3.50.50.60">
    <property type="entry name" value="FAD/NAD(P)-binding domain"/>
    <property type="match status" value="1"/>
</dbReference>
<evidence type="ECO:0000313" key="9">
    <source>
        <dbReference type="EMBL" id="CCF22263.1"/>
    </source>
</evidence>
<dbReference type="Gene3D" id="3.30.560.10">
    <property type="entry name" value="Glucose Oxidase, domain 3"/>
    <property type="match status" value="1"/>
</dbReference>
<dbReference type="EMBL" id="FO082821">
    <property type="protein sequence ID" value="CCF22263.1"/>
    <property type="molecule type" value="Genomic_DNA"/>
</dbReference>
<keyword evidence="10" id="KW-1185">Reference proteome</keyword>
<evidence type="ECO:0000259" key="8">
    <source>
        <dbReference type="PROSITE" id="PS00624"/>
    </source>
</evidence>
<dbReference type="SUPFAM" id="SSF54373">
    <property type="entry name" value="FAD-linked reductases, C-terminal domain"/>
    <property type="match status" value="1"/>
</dbReference>
<sequence>METYDYVIVGAGTAGCVLANRLSENGKHSVLLLEAGPKDRYHWIHIPVGYAKTMFNEKYNWCFYTEPDPEMHNRRIYWPRGKVLGGSSSINGLIYVRGQPLDYDLWAQEGNRGWGWDDVLPYFRKLEGNERGESEFHGGDGPLKCSDIHERHELMEAIIRAGNELGVKTTDDFNGPDQAGVGYYQLFTHNGFRCSTAVGYLKPARDRANLRVETGAMAKRIVFDGKKATSIEYVQNGETKVAHVGREVVLSAGALHSPMLLERSGVGQSELLRSMGIEMVHELKAVGENMQDHLQFRLQFRCKKPITSNDKLNSFWGRMGIGAQYILRRTGPMAVGINHAGMFTQVLEESAGPDIQFHFSALTASLAAGKPDKFPGFTFSVCQLRPTSRGSVHISSPAYDGKPIIHPRYLTTDLDWRCSLAGVKFARRLADSPALADYKEANHQPGPEVESDEQIVEWMRDAGATIFHPSCTTRMGSDDNSVVDERLRVHGLANVRVADCGIMPNLVSGNTNAPVVMIGEKASDMILEDAAL</sequence>
<reference evidence="9 10" key="1">
    <citation type="journal article" date="2013" name="Genome Biol. Evol.">
        <title>Life in an arsenic-containing gold mine: genome and physiology of the autotrophic arsenite-oxidizing bacterium rhizobium sp. NT-26.</title>
        <authorList>
            <person name="Andres J."/>
            <person name="Arsene-Ploetze F."/>
            <person name="Barbe V."/>
            <person name="Brochier-Armanet C."/>
            <person name="Cleiss-Arnold J."/>
            <person name="Coppee J.Y."/>
            <person name="Dillies M.A."/>
            <person name="Geist"/>
            <person name="L"/>
            <person name="Joublin A."/>
            <person name="Koechler S."/>
            <person name="Lassalle F."/>
            <person name="Marchal M."/>
            <person name="Medigue C."/>
            <person name="Muller D."/>
            <person name="Nesme X."/>
            <person name="Plewniak F."/>
            <person name="Proux C."/>
            <person name="Ramirez-Bahena M.H."/>
            <person name="Schenowitz C."/>
            <person name="Sismeiro O."/>
            <person name="Vallenet D."/>
            <person name="Santini J.M."/>
            <person name="Bertin P.N."/>
        </authorList>
    </citation>
    <scope>NUCLEOTIDE SEQUENCE [LARGE SCALE GENOMIC DNA]</scope>
    <source>
        <strain evidence="9 10">NT-26</strain>
        <plasmid evidence="9 10">NT26_p1</plasmid>
    </source>
</reference>
<dbReference type="PROSITE" id="PS00624">
    <property type="entry name" value="GMC_OXRED_2"/>
    <property type="match status" value="1"/>
</dbReference>
<evidence type="ECO:0000259" key="7">
    <source>
        <dbReference type="PROSITE" id="PS00623"/>
    </source>
</evidence>
<dbReference type="InterPro" id="IPR036188">
    <property type="entry name" value="FAD/NAD-bd_sf"/>
</dbReference>
<dbReference type="AlphaFoldDB" id="L0NME5"/>
<protein>
    <submittedName>
        <fullName evidence="9">Putative glucose-methanol-choline (GMC) oxidoreductase</fullName>
        <ecNumber evidence="9">1.1.99.-</ecNumber>
    </submittedName>
</protein>
<comment type="similarity">
    <text evidence="2 6">Belongs to the GMC oxidoreductase family.</text>
</comment>
<evidence type="ECO:0000256" key="2">
    <source>
        <dbReference type="ARBA" id="ARBA00010790"/>
    </source>
</evidence>
<proteinExistence type="inferred from homology"/>
<dbReference type="InterPro" id="IPR007867">
    <property type="entry name" value="GMC_OxRtase_C"/>
</dbReference>
<dbReference type="PANTHER" id="PTHR11552:SF147">
    <property type="entry name" value="CHOLINE DEHYDROGENASE, MITOCHONDRIAL"/>
    <property type="match status" value="1"/>
</dbReference>
<dbReference type="InterPro" id="IPR000172">
    <property type="entry name" value="GMC_OxRdtase_N"/>
</dbReference>
<dbReference type="EC" id="1.1.99.-" evidence="9"/>
<dbReference type="SUPFAM" id="SSF51905">
    <property type="entry name" value="FAD/NAD(P)-binding domain"/>
    <property type="match status" value="1"/>
</dbReference>
<keyword evidence="9" id="KW-0560">Oxidoreductase</keyword>
<dbReference type="Proteomes" id="UP000010792">
    <property type="component" value="Plasmid NT26_p1"/>
</dbReference>
<keyword evidence="9" id="KW-0614">Plasmid</keyword>
<dbReference type="PIRSF" id="PIRSF000137">
    <property type="entry name" value="Alcohol_oxidase"/>
    <property type="match status" value="1"/>
</dbReference>
<feature type="domain" description="Glucose-methanol-choline oxidoreductase N-terminal" evidence="8">
    <location>
        <begin position="253"/>
        <end position="267"/>
    </location>
</feature>
<keyword evidence="3 6" id="KW-0285">Flavoprotein</keyword>
<dbReference type="NCBIfam" id="NF002550">
    <property type="entry name" value="PRK02106.1"/>
    <property type="match status" value="1"/>
</dbReference>
<organism evidence="9 10">
    <name type="scientific">Pseudorhizobium banfieldiae</name>
    <dbReference type="NCBI Taxonomy" id="1125847"/>
    <lineage>
        <taxon>Bacteria</taxon>
        <taxon>Pseudomonadati</taxon>
        <taxon>Pseudomonadota</taxon>
        <taxon>Alphaproteobacteria</taxon>
        <taxon>Hyphomicrobiales</taxon>
        <taxon>Rhizobiaceae</taxon>
        <taxon>Rhizobium/Agrobacterium group</taxon>
        <taxon>Pseudorhizobium</taxon>
    </lineage>
</organism>
<evidence type="ECO:0000313" key="10">
    <source>
        <dbReference type="Proteomes" id="UP000010792"/>
    </source>
</evidence>
<dbReference type="PROSITE" id="PS00623">
    <property type="entry name" value="GMC_OXRED_1"/>
    <property type="match status" value="1"/>
</dbReference>
<dbReference type="InterPro" id="IPR012132">
    <property type="entry name" value="GMC_OxRdtase"/>
</dbReference>
<evidence type="ECO:0000256" key="6">
    <source>
        <dbReference type="RuleBase" id="RU003968"/>
    </source>
</evidence>
<gene>
    <name evidence="9" type="ORF">NT26_p10241</name>
</gene>